<dbReference type="Gene3D" id="2.30.30.100">
    <property type="match status" value="1"/>
</dbReference>
<evidence type="ECO:0000313" key="3">
    <source>
        <dbReference type="Proteomes" id="UP000664915"/>
    </source>
</evidence>
<accession>A0A879R3P3</accession>
<organism evidence="2 3">
    <name type="scientific">Synechococcus phage S-SRM01</name>
    <dbReference type="NCBI Taxonomy" id="2781608"/>
    <lineage>
        <taxon>Viruses</taxon>
        <taxon>Duplodnaviria</taxon>
        <taxon>Heunggongvirae</taxon>
        <taxon>Uroviricota</taxon>
        <taxon>Caudoviricetes</taxon>
        <taxon>Pantevenvirales</taxon>
        <taxon>Kyanoviridae</taxon>
        <taxon>Serangoonvirus</taxon>
        <taxon>Serangoonvirus essarone</taxon>
    </lineage>
</organism>
<name>A0A879R3P3_9CAUD</name>
<evidence type="ECO:0000313" key="2">
    <source>
        <dbReference type="EMBL" id="QPX48188.1"/>
    </source>
</evidence>
<proteinExistence type="predicted"/>
<reference evidence="2" key="1">
    <citation type="submission" date="2020-09" db="EMBL/GenBank/DDBJ databases">
        <authorList>
            <person name="Zhang D."/>
            <person name="Hatherill J.R."/>
            <person name="Ramirez J.F."/>
            <person name="Edinger B."/>
            <person name="Balarin R."/>
            <person name="Sullivan A."/>
            <person name="Humpal K.M."/>
            <person name="Guseva A."/>
            <person name="Butela K.A."/>
            <person name="Garlena R.A."/>
            <person name="Russell D.A."/>
            <person name="Pope W.H."/>
            <person name="Jacobs-Sera D."/>
            <person name="Hatfull G.F."/>
        </authorList>
    </citation>
    <scope>NUCLEOTIDE SEQUENCE</scope>
</reference>
<dbReference type="Proteomes" id="UP000664915">
    <property type="component" value="Segment"/>
</dbReference>
<dbReference type="InterPro" id="IPR032600">
    <property type="entry name" value="Sm-like_dom"/>
</dbReference>
<dbReference type="RefSeq" id="YP_010670198.1">
    <property type="nucleotide sequence ID" value="NC_070963.1"/>
</dbReference>
<protein>
    <submittedName>
        <fullName evidence="2">Methylamine utilization protein</fullName>
    </submittedName>
</protein>
<evidence type="ECO:0000259" key="1">
    <source>
        <dbReference type="Pfam" id="PF16243"/>
    </source>
</evidence>
<dbReference type="GeneID" id="77946393"/>
<sequence>MGDEFYAAIKLVTGEEIFSLISVDENDGDPIIILQNPVIMKVFANQTGTYMKIKPWMEIPDDDLFLIKLDKIVTMTEIKNQSTIDFYRRYHSDESIDTEVDGKVSISDKMGYLGSVESARKSLEDIFLKDLKDNKES</sequence>
<dbReference type="EMBL" id="MW015081">
    <property type="protein sequence ID" value="QPX48188.1"/>
    <property type="molecule type" value="Genomic_DNA"/>
</dbReference>
<dbReference type="Pfam" id="PF16243">
    <property type="entry name" value="Sm_like"/>
    <property type="match status" value="1"/>
</dbReference>
<keyword evidence="3" id="KW-1185">Reference proteome</keyword>
<feature type="domain" description="Sm-like" evidence="1">
    <location>
        <begin position="9"/>
        <end position="82"/>
    </location>
</feature>
<dbReference type="KEGG" id="vg:77946393"/>